<keyword evidence="3" id="KW-1185">Reference proteome</keyword>
<dbReference type="AlphaFoldDB" id="A0A7W6N811"/>
<protein>
    <submittedName>
        <fullName evidence="2">Uncharacterized protein</fullName>
    </submittedName>
</protein>
<comment type="caution">
    <text evidence="2">The sequence shown here is derived from an EMBL/GenBank/DDBJ whole genome shotgun (WGS) entry which is preliminary data.</text>
</comment>
<evidence type="ECO:0000313" key="2">
    <source>
        <dbReference type="EMBL" id="MBB4040050.1"/>
    </source>
</evidence>
<accession>A0A7W6N811</accession>
<feature type="compositionally biased region" description="Basic and acidic residues" evidence="1">
    <location>
        <begin position="138"/>
        <end position="149"/>
    </location>
</feature>
<feature type="region of interest" description="Disordered" evidence="1">
    <location>
        <begin position="99"/>
        <end position="149"/>
    </location>
</feature>
<dbReference type="Proteomes" id="UP000519439">
    <property type="component" value="Unassembled WGS sequence"/>
</dbReference>
<organism evidence="2 3">
    <name type="scientific">Microvirga flocculans</name>
    <dbReference type="NCBI Taxonomy" id="217168"/>
    <lineage>
        <taxon>Bacteria</taxon>
        <taxon>Pseudomonadati</taxon>
        <taxon>Pseudomonadota</taxon>
        <taxon>Alphaproteobacteria</taxon>
        <taxon>Hyphomicrobiales</taxon>
        <taxon>Methylobacteriaceae</taxon>
        <taxon>Microvirga</taxon>
    </lineage>
</organism>
<feature type="compositionally biased region" description="Basic and acidic residues" evidence="1">
    <location>
        <begin position="109"/>
        <end position="130"/>
    </location>
</feature>
<evidence type="ECO:0000256" key="1">
    <source>
        <dbReference type="SAM" id="MobiDB-lite"/>
    </source>
</evidence>
<gene>
    <name evidence="2" type="ORF">GGR34_001701</name>
</gene>
<dbReference type="EMBL" id="JACIDC010000005">
    <property type="protein sequence ID" value="MBB4040050.1"/>
    <property type="molecule type" value="Genomic_DNA"/>
</dbReference>
<dbReference type="RefSeq" id="WP_154664105.1">
    <property type="nucleotide sequence ID" value="NZ_JACIDC010000005.1"/>
</dbReference>
<evidence type="ECO:0000313" key="3">
    <source>
        <dbReference type="Proteomes" id="UP000519439"/>
    </source>
</evidence>
<sequence length="149" mass="15261">MAKDKKSGGKAKKGTGTKLAKSMKKSGFMELINSDLGREILADALIAAAAAAAAALTKTRPARKAGAAAVEAGSQTADLTRTAAGAVASVVSEAARQFLPPKLVGEESGSDRGAKAEPKKVKYVHRTSDHSKRKTTKAKGEKTDTAGKP</sequence>
<name>A0A7W6N811_9HYPH</name>
<reference evidence="2 3" key="1">
    <citation type="submission" date="2020-08" db="EMBL/GenBank/DDBJ databases">
        <title>Genomic Encyclopedia of Type Strains, Phase IV (KMG-IV): sequencing the most valuable type-strain genomes for metagenomic binning, comparative biology and taxonomic classification.</title>
        <authorList>
            <person name="Goeker M."/>
        </authorList>
    </citation>
    <scope>NUCLEOTIDE SEQUENCE [LARGE SCALE GENOMIC DNA]</scope>
    <source>
        <strain evidence="2 3">DSM 15743</strain>
    </source>
</reference>
<proteinExistence type="predicted"/>